<dbReference type="RefSeq" id="WP_157746693.1">
    <property type="nucleotide sequence ID" value="NZ_AP014946.1"/>
</dbReference>
<dbReference type="Pfam" id="PF06445">
    <property type="entry name" value="GyrI-like"/>
    <property type="match status" value="1"/>
</dbReference>
<accession>A0A0S3PRH5</accession>
<dbReference type="Gene3D" id="3.20.80.10">
    <property type="entry name" value="Regulatory factor, effector binding domain"/>
    <property type="match status" value="1"/>
</dbReference>
<evidence type="ECO:0000259" key="1">
    <source>
        <dbReference type="SMART" id="SM00871"/>
    </source>
</evidence>
<dbReference type="SUPFAM" id="SSF55136">
    <property type="entry name" value="Probable bacterial effector-binding domain"/>
    <property type="match status" value="1"/>
</dbReference>
<dbReference type="EMBL" id="AP014946">
    <property type="protein sequence ID" value="BAT58505.1"/>
    <property type="molecule type" value="Genomic_DNA"/>
</dbReference>
<feature type="domain" description="AraC effector-binding" evidence="1">
    <location>
        <begin position="5"/>
        <end position="152"/>
    </location>
</feature>
<dbReference type="AlphaFoldDB" id="A0A0S3PRH5"/>
<evidence type="ECO:0000313" key="3">
    <source>
        <dbReference type="Proteomes" id="UP000236884"/>
    </source>
</evidence>
<name>A0A0S3PRH5_9BRAD</name>
<keyword evidence="3" id="KW-1185">Reference proteome</keyword>
<dbReference type="Proteomes" id="UP000236884">
    <property type="component" value="Chromosome"/>
</dbReference>
<gene>
    <name evidence="2" type="ORF">GJW-30_1_01031</name>
</gene>
<dbReference type="InterPro" id="IPR010499">
    <property type="entry name" value="AraC_E-bd"/>
</dbReference>
<dbReference type="InterPro" id="IPR011256">
    <property type="entry name" value="Reg_factor_effector_dom_sf"/>
</dbReference>
<sequence>MEKLVPRRFLDMPTTRMAGIATVLGDDAPTVIPSLWETFGAGFAASPHEGDARYGVCTSRDGEMHYMAATAVREGAALPDGWQEIVLPARRYAVFPHEGGVMSIRETIEAAGDWLERSGLSPEDTAAFLERYGPGFDAETAEGDIEIWMPLRR</sequence>
<protein>
    <submittedName>
        <fullName evidence="2">Bacterial transcription activator, effector binding domain</fullName>
    </submittedName>
</protein>
<reference evidence="2 3" key="1">
    <citation type="submission" date="2015-08" db="EMBL/GenBank/DDBJ databases">
        <title>Investigation of the bacterial diversity of lava forest soil.</title>
        <authorList>
            <person name="Lee J.S."/>
        </authorList>
    </citation>
    <scope>NUCLEOTIDE SEQUENCE [LARGE SCALE GENOMIC DNA]</scope>
    <source>
        <strain evidence="2 3">GJW-30</strain>
    </source>
</reference>
<evidence type="ECO:0000313" key="2">
    <source>
        <dbReference type="EMBL" id="BAT58505.1"/>
    </source>
</evidence>
<dbReference type="SMART" id="SM00871">
    <property type="entry name" value="AraC_E_bind"/>
    <property type="match status" value="1"/>
</dbReference>
<dbReference type="KEGG" id="vgo:GJW-30_1_01031"/>
<dbReference type="InterPro" id="IPR029442">
    <property type="entry name" value="GyrI-like"/>
</dbReference>
<organism evidence="2 3">
    <name type="scientific">Variibacter gotjawalensis</name>
    <dbReference type="NCBI Taxonomy" id="1333996"/>
    <lineage>
        <taxon>Bacteria</taxon>
        <taxon>Pseudomonadati</taxon>
        <taxon>Pseudomonadota</taxon>
        <taxon>Alphaproteobacteria</taxon>
        <taxon>Hyphomicrobiales</taxon>
        <taxon>Nitrobacteraceae</taxon>
        <taxon>Variibacter</taxon>
    </lineage>
</organism>
<proteinExistence type="predicted"/>